<sequence>MHCLPSERTFLPLPLQHATPIPSVPRGSSVAARAKERQRLRAVDRTRLLDSGDEERFDRLTRLAQQSFGVLSAVISLIGDDRQFLKSFVGPLPRNVAREFSVCDTTLQAEGGLVVPDLGSDARFRDNPFVVGPPFVRFYAGLPLRGPGGWFVGSMCILDTEPRILGLEDRTLLQCLAQEAELELNRGT</sequence>
<gene>
    <name evidence="2" type="ORF">FQ377_07585</name>
</gene>
<dbReference type="PANTHER" id="PTHR43102:SF2">
    <property type="entry name" value="GAF DOMAIN-CONTAINING PROTEIN"/>
    <property type="match status" value="1"/>
</dbReference>
<protein>
    <submittedName>
        <fullName evidence="2">GAF domain-containing protein</fullName>
    </submittedName>
</protein>
<dbReference type="EMBL" id="VSLD01000003">
    <property type="protein sequence ID" value="TYC98869.1"/>
    <property type="molecule type" value="Genomic_DNA"/>
</dbReference>
<keyword evidence="3" id="KW-1185">Reference proteome</keyword>
<dbReference type="AlphaFoldDB" id="A0A5D0XR34"/>
<accession>A0A5D0XR34</accession>
<evidence type="ECO:0000259" key="1">
    <source>
        <dbReference type="Pfam" id="PF01590"/>
    </source>
</evidence>
<feature type="domain" description="GAF" evidence="1">
    <location>
        <begin position="54"/>
        <end position="184"/>
    </location>
</feature>
<dbReference type="PANTHER" id="PTHR43102">
    <property type="entry name" value="SLR1143 PROTEIN"/>
    <property type="match status" value="1"/>
</dbReference>
<evidence type="ECO:0000313" key="2">
    <source>
        <dbReference type="EMBL" id="TYC98869.1"/>
    </source>
</evidence>
<evidence type="ECO:0000313" key="3">
    <source>
        <dbReference type="Proteomes" id="UP000323410"/>
    </source>
</evidence>
<dbReference type="SUPFAM" id="SSF55781">
    <property type="entry name" value="GAF domain-like"/>
    <property type="match status" value="1"/>
</dbReference>
<dbReference type="Gene3D" id="3.30.450.40">
    <property type="match status" value="1"/>
</dbReference>
<dbReference type="OrthoDB" id="9151676at2"/>
<dbReference type="InterPro" id="IPR003018">
    <property type="entry name" value="GAF"/>
</dbReference>
<name>A0A5D0XR34_9MICC</name>
<reference evidence="2 3" key="1">
    <citation type="submission" date="2019-08" db="EMBL/GenBank/DDBJ databases">
        <title>Genone of Arthrobacter echini P9.</title>
        <authorList>
            <person name="Bowman J.P."/>
        </authorList>
    </citation>
    <scope>NUCLEOTIDE SEQUENCE [LARGE SCALE GENOMIC DNA]</scope>
    <source>
        <strain evidence="2 3">P9</strain>
    </source>
</reference>
<dbReference type="InterPro" id="IPR029016">
    <property type="entry name" value="GAF-like_dom_sf"/>
</dbReference>
<proteinExistence type="predicted"/>
<dbReference type="Proteomes" id="UP000323410">
    <property type="component" value="Unassembled WGS sequence"/>
</dbReference>
<comment type="caution">
    <text evidence="2">The sequence shown here is derived from an EMBL/GenBank/DDBJ whole genome shotgun (WGS) entry which is preliminary data.</text>
</comment>
<organism evidence="2 3">
    <name type="scientific">Arthrobacter echini</name>
    <dbReference type="NCBI Taxonomy" id="1529066"/>
    <lineage>
        <taxon>Bacteria</taxon>
        <taxon>Bacillati</taxon>
        <taxon>Actinomycetota</taxon>
        <taxon>Actinomycetes</taxon>
        <taxon>Micrococcales</taxon>
        <taxon>Micrococcaceae</taxon>
        <taxon>Arthrobacter</taxon>
    </lineage>
</organism>
<dbReference type="Pfam" id="PF01590">
    <property type="entry name" value="GAF"/>
    <property type="match status" value="1"/>
</dbReference>